<gene>
    <name evidence="7" type="ORF">GCM10010393_28430</name>
</gene>
<name>A0ABN3M6T0_9ACTN</name>
<protein>
    <recommendedName>
        <fullName evidence="6">Methylamine utilisation protein MauE domain-containing protein</fullName>
    </recommendedName>
</protein>
<feature type="transmembrane region" description="Helical" evidence="5">
    <location>
        <begin position="70"/>
        <end position="88"/>
    </location>
</feature>
<keyword evidence="3 5" id="KW-1133">Transmembrane helix</keyword>
<reference evidence="7 8" key="1">
    <citation type="journal article" date="2019" name="Int. J. Syst. Evol. Microbiol.">
        <title>The Global Catalogue of Microorganisms (GCM) 10K type strain sequencing project: providing services to taxonomists for standard genome sequencing and annotation.</title>
        <authorList>
            <consortium name="The Broad Institute Genomics Platform"/>
            <consortium name="The Broad Institute Genome Sequencing Center for Infectious Disease"/>
            <person name="Wu L."/>
            <person name="Ma J."/>
        </authorList>
    </citation>
    <scope>NUCLEOTIDE SEQUENCE [LARGE SCALE GENOMIC DNA]</scope>
    <source>
        <strain evidence="7 8">JCM 5062</strain>
    </source>
</reference>
<keyword evidence="2 5" id="KW-0812">Transmembrane</keyword>
<evidence type="ECO:0000313" key="8">
    <source>
        <dbReference type="Proteomes" id="UP001499942"/>
    </source>
</evidence>
<accession>A0ABN3M6T0</accession>
<dbReference type="RefSeq" id="WP_344360739.1">
    <property type="nucleotide sequence ID" value="NZ_BAAASR010000015.1"/>
</dbReference>
<comment type="subcellular location">
    <subcellularLocation>
        <location evidence="1">Membrane</location>
        <topology evidence="1">Multi-pass membrane protein</topology>
    </subcellularLocation>
</comment>
<keyword evidence="8" id="KW-1185">Reference proteome</keyword>
<evidence type="ECO:0000256" key="5">
    <source>
        <dbReference type="SAM" id="Phobius"/>
    </source>
</evidence>
<evidence type="ECO:0000256" key="2">
    <source>
        <dbReference type="ARBA" id="ARBA00022692"/>
    </source>
</evidence>
<keyword evidence="4 5" id="KW-0472">Membrane</keyword>
<dbReference type="Pfam" id="PF07291">
    <property type="entry name" value="MauE"/>
    <property type="match status" value="1"/>
</dbReference>
<feature type="transmembrane region" description="Helical" evidence="5">
    <location>
        <begin position="108"/>
        <end position="127"/>
    </location>
</feature>
<evidence type="ECO:0000256" key="3">
    <source>
        <dbReference type="ARBA" id="ARBA00022989"/>
    </source>
</evidence>
<dbReference type="Proteomes" id="UP001499942">
    <property type="component" value="Unassembled WGS sequence"/>
</dbReference>
<proteinExistence type="predicted"/>
<evidence type="ECO:0000256" key="4">
    <source>
        <dbReference type="ARBA" id="ARBA00023136"/>
    </source>
</evidence>
<evidence type="ECO:0000313" key="7">
    <source>
        <dbReference type="EMBL" id="GAA2494729.1"/>
    </source>
</evidence>
<feature type="transmembrane region" description="Helical" evidence="5">
    <location>
        <begin position="37"/>
        <end position="58"/>
    </location>
</feature>
<dbReference type="InterPro" id="IPR009908">
    <property type="entry name" value="Methylamine_util_MauE"/>
</dbReference>
<comment type="caution">
    <text evidence="7">The sequence shown here is derived from an EMBL/GenBank/DDBJ whole genome shotgun (WGS) entry which is preliminary data.</text>
</comment>
<dbReference type="EMBL" id="BAAASR010000015">
    <property type="protein sequence ID" value="GAA2494729.1"/>
    <property type="molecule type" value="Genomic_DNA"/>
</dbReference>
<evidence type="ECO:0000256" key="1">
    <source>
        <dbReference type="ARBA" id="ARBA00004141"/>
    </source>
</evidence>
<organism evidence="7 8">
    <name type="scientific">Streptomyces gobitricini</name>
    <dbReference type="NCBI Taxonomy" id="68211"/>
    <lineage>
        <taxon>Bacteria</taxon>
        <taxon>Bacillati</taxon>
        <taxon>Actinomycetota</taxon>
        <taxon>Actinomycetes</taxon>
        <taxon>Kitasatosporales</taxon>
        <taxon>Streptomycetaceae</taxon>
        <taxon>Streptomyces</taxon>
    </lineage>
</organism>
<sequence length="152" mass="16266">MILRIVLGALLAAMALGQLASFDAMPAILTAYGLTSGAASTALAVVLIAAEAVTAVWFLARPRSRAEVPVWLYTGVAVVWTALTAQAFARGLVLDNCGCFGTYAAQPLRWYVLVEDALMLLYAGLLWRGLRRARPASPPATVRPAQTPWENH</sequence>
<feature type="domain" description="Methylamine utilisation protein MauE" evidence="6">
    <location>
        <begin position="2"/>
        <end position="127"/>
    </location>
</feature>
<evidence type="ECO:0000259" key="6">
    <source>
        <dbReference type="Pfam" id="PF07291"/>
    </source>
</evidence>